<dbReference type="CDD" id="cd05233">
    <property type="entry name" value="SDR_c"/>
    <property type="match status" value="1"/>
</dbReference>
<dbReference type="Pfam" id="PF13561">
    <property type="entry name" value="adh_short_C2"/>
    <property type="match status" value="1"/>
</dbReference>
<dbReference type="PANTHER" id="PTHR43658:SF8">
    <property type="entry name" value="17-BETA-HYDROXYSTEROID DEHYDROGENASE 14-RELATED"/>
    <property type="match status" value="1"/>
</dbReference>
<dbReference type="OrthoDB" id="1669814at2759"/>
<dbReference type="Proteomes" id="UP000184499">
    <property type="component" value="Unassembled WGS sequence"/>
</dbReference>
<keyword evidence="4" id="KW-1185">Reference proteome</keyword>
<name>A0A1L9U6K2_ASPBC</name>
<dbReference type="STRING" id="767769.A0A1L9U6K2"/>
<dbReference type="OMA" id="FHANPGY"/>
<feature type="transmembrane region" description="Helical" evidence="2">
    <location>
        <begin position="12"/>
        <end position="31"/>
    </location>
</feature>
<gene>
    <name evidence="3" type="ORF">ASPBRDRAFT_47839</name>
</gene>
<dbReference type="PRINTS" id="PR00080">
    <property type="entry name" value="SDRFAMILY"/>
</dbReference>
<dbReference type="GeneID" id="93578447"/>
<reference evidence="4" key="1">
    <citation type="journal article" date="2017" name="Genome Biol.">
        <title>Comparative genomics reveals high biological diversity and specific adaptations in the industrially and medically important fungal genus Aspergillus.</title>
        <authorList>
            <person name="de Vries R.P."/>
            <person name="Riley R."/>
            <person name="Wiebenga A."/>
            <person name="Aguilar-Osorio G."/>
            <person name="Amillis S."/>
            <person name="Uchima C.A."/>
            <person name="Anderluh G."/>
            <person name="Asadollahi M."/>
            <person name="Askin M."/>
            <person name="Barry K."/>
            <person name="Battaglia E."/>
            <person name="Bayram O."/>
            <person name="Benocci T."/>
            <person name="Braus-Stromeyer S.A."/>
            <person name="Caldana C."/>
            <person name="Canovas D."/>
            <person name="Cerqueira G.C."/>
            <person name="Chen F."/>
            <person name="Chen W."/>
            <person name="Choi C."/>
            <person name="Clum A."/>
            <person name="Dos Santos R.A."/>
            <person name="Damasio A.R."/>
            <person name="Diallinas G."/>
            <person name="Emri T."/>
            <person name="Fekete E."/>
            <person name="Flipphi M."/>
            <person name="Freyberg S."/>
            <person name="Gallo A."/>
            <person name="Gournas C."/>
            <person name="Habgood R."/>
            <person name="Hainaut M."/>
            <person name="Harispe M.L."/>
            <person name="Henrissat B."/>
            <person name="Hilden K.S."/>
            <person name="Hope R."/>
            <person name="Hossain A."/>
            <person name="Karabika E."/>
            <person name="Karaffa L."/>
            <person name="Karanyi Z."/>
            <person name="Krasevec N."/>
            <person name="Kuo A."/>
            <person name="Kusch H."/>
            <person name="LaButti K."/>
            <person name="Lagendijk E.L."/>
            <person name="Lapidus A."/>
            <person name="Levasseur A."/>
            <person name="Lindquist E."/>
            <person name="Lipzen A."/>
            <person name="Logrieco A.F."/>
            <person name="MacCabe A."/>
            <person name="Maekelae M.R."/>
            <person name="Malavazi I."/>
            <person name="Melin P."/>
            <person name="Meyer V."/>
            <person name="Mielnichuk N."/>
            <person name="Miskei M."/>
            <person name="Molnar A.P."/>
            <person name="Mule G."/>
            <person name="Ngan C.Y."/>
            <person name="Orejas M."/>
            <person name="Orosz E."/>
            <person name="Ouedraogo J.P."/>
            <person name="Overkamp K.M."/>
            <person name="Park H.-S."/>
            <person name="Perrone G."/>
            <person name="Piumi F."/>
            <person name="Punt P.J."/>
            <person name="Ram A.F."/>
            <person name="Ramon A."/>
            <person name="Rauscher S."/>
            <person name="Record E."/>
            <person name="Riano-Pachon D.M."/>
            <person name="Robert V."/>
            <person name="Roehrig J."/>
            <person name="Ruller R."/>
            <person name="Salamov A."/>
            <person name="Salih N.S."/>
            <person name="Samson R.A."/>
            <person name="Sandor E."/>
            <person name="Sanguinetti M."/>
            <person name="Schuetze T."/>
            <person name="Sepcic K."/>
            <person name="Shelest E."/>
            <person name="Sherlock G."/>
            <person name="Sophianopoulou V."/>
            <person name="Squina F.M."/>
            <person name="Sun H."/>
            <person name="Susca A."/>
            <person name="Todd R.B."/>
            <person name="Tsang A."/>
            <person name="Unkles S.E."/>
            <person name="van de Wiele N."/>
            <person name="van Rossen-Uffink D."/>
            <person name="Oliveira J.V."/>
            <person name="Vesth T.C."/>
            <person name="Visser J."/>
            <person name="Yu J.-H."/>
            <person name="Zhou M."/>
            <person name="Andersen M.R."/>
            <person name="Archer D.B."/>
            <person name="Baker S.E."/>
            <person name="Benoit I."/>
            <person name="Brakhage A.A."/>
            <person name="Braus G.H."/>
            <person name="Fischer R."/>
            <person name="Frisvad J.C."/>
            <person name="Goldman G.H."/>
            <person name="Houbraken J."/>
            <person name="Oakley B."/>
            <person name="Pocsi I."/>
            <person name="Scazzocchio C."/>
            <person name="Seiboth B."/>
            <person name="vanKuyk P.A."/>
            <person name="Wortman J."/>
            <person name="Dyer P.S."/>
            <person name="Grigoriev I.V."/>
        </authorList>
    </citation>
    <scope>NUCLEOTIDE SEQUENCE [LARGE SCALE GENOMIC DNA]</scope>
    <source>
        <strain evidence="4">CBS 101740 / IMI 381727 / IBT 21946</strain>
    </source>
</reference>
<keyword evidence="2" id="KW-1133">Transmembrane helix</keyword>
<dbReference type="RefSeq" id="XP_067474554.1">
    <property type="nucleotide sequence ID" value="XM_067625959.1"/>
</dbReference>
<keyword evidence="1" id="KW-0560">Oxidoreductase</keyword>
<protein>
    <submittedName>
        <fullName evidence="3">Uncharacterized protein</fullName>
    </submittedName>
</protein>
<dbReference type="VEuPathDB" id="FungiDB:ASPBRDRAFT_47839"/>
<evidence type="ECO:0000313" key="4">
    <source>
        <dbReference type="Proteomes" id="UP000184499"/>
    </source>
</evidence>
<organism evidence="3 4">
    <name type="scientific">Aspergillus brasiliensis (strain CBS 101740 / IMI 381727 / IBT 21946)</name>
    <dbReference type="NCBI Taxonomy" id="767769"/>
    <lineage>
        <taxon>Eukaryota</taxon>
        <taxon>Fungi</taxon>
        <taxon>Dikarya</taxon>
        <taxon>Ascomycota</taxon>
        <taxon>Pezizomycotina</taxon>
        <taxon>Eurotiomycetes</taxon>
        <taxon>Eurotiomycetidae</taxon>
        <taxon>Eurotiales</taxon>
        <taxon>Aspergillaceae</taxon>
        <taxon>Aspergillus</taxon>
        <taxon>Aspergillus subgen. Circumdati</taxon>
    </lineage>
</organism>
<dbReference type="GO" id="GO:0016491">
    <property type="term" value="F:oxidoreductase activity"/>
    <property type="evidence" value="ECO:0007669"/>
    <property type="project" value="UniProtKB-KW"/>
</dbReference>
<evidence type="ECO:0000256" key="2">
    <source>
        <dbReference type="SAM" id="Phobius"/>
    </source>
</evidence>
<keyword evidence="2" id="KW-0812">Transmembrane</keyword>
<dbReference type="PRINTS" id="PR00081">
    <property type="entry name" value="GDHRDH"/>
</dbReference>
<dbReference type="SUPFAM" id="SSF51735">
    <property type="entry name" value="NAD(P)-binding Rossmann-fold domains"/>
    <property type="match status" value="1"/>
</dbReference>
<keyword evidence="2" id="KW-0472">Membrane</keyword>
<dbReference type="InterPro" id="IPR002347">
    <property type="entry name" value="SDR_fam"/>
</dbReference>
<dbReference type="PANTHER" id="PTHR43658">
    <property type="entry name" value="SHORT-CHAIN DEHYDROGENASE/REDUCTASE"/>
    <property type="match status" value="1"/>
</dbReference>
<dbReference type="EMBL" id="KV878694">
    <property type="protein sequence ID" value="OJJ67305.1"/>
    <property type="molecule type" value="Genomic_DNA"/>
</dbReference>
<accession>A0A1L9U6K2</accession>
<sequence>MTLTTNWHSGKAYILTGGCSGIGLAILHYLLARSAIVHVLDISPTPPEVPSHLSQKGLHFYPETDISSVPSVQNAFTQILTTTPTIHGLINNAGIAYPPCASGLESDEIFNRVMDINVRGAWNVGRAYLSHILPSETDQPSDPAAAVEGRGVIVNLGCTSSFHGSARFVSLAVSKHAVLGMTRAWAASFAGQGVRVNGVAPGGTDTPLLDGLSLDNVREQYGSQVPLGKRCARPEEIADAVGFLLGKESSYITGQMITVDGGKFL</sequence>
<dbReference type="InterPro" id="IPR036291">
    <property type="entry name" value="NAD(P)-bd_dom_sf"/>
</dbReference>
<dbReference type="Gene3D" id="3.40.50.720">
    <property type="entry name" value="NAD(P)-binding Rossmann-like Domain"/>
    <property type="match status" value="1"/>
</dbReference>
<evidence type="ECO:0000256" key="1">
    <source>
        <dbReference type="ARBA" id="ARBA00023002"/>
    </source>
</evidence>
<dbReference type="AlphaFoldDB" id="A0A1L9U6K2"/>
<evidence type="ECO:0000313" key="3">
    <source>
        <dbReference type="EMBL" id="OJJ67305.1"/>
    </source>
</evidence>
<proteinExistence type="predicted"/>